<dbReference type="AlphaFoldDB" id="A0A1Y0IIS7"/>
<evidence type="ECO:0000313" key="10">
    <source>
        <dbReference type="Proteomes" id="UP000196027"/>
    </source>
</evidence>
<dbReference type="EMBL" id="CP021425">
    <property type="protein sequence ID" value="ARU59425.1"/>
    <property type="molecule type" value="Genomic_DNA"/>
</dbReference>
<evidence type="ECO:0000256" key="5">
    <source>
        <dbReference type="ARBA" id="ARBA00022840"/>
    </source>
</evidence>
<evidence type="ECO:0000256" key="7">
    <source>
        <dbReference type="ARBA" id="ARBA00023136"/>
    </source>
</evidence>
<dbReference type="PROSITE" id="PS00211">
    <property type="entry name" value="ABC_TRANSPORTER_1"/>
    <property type="match status" value="1"/>
</dbReference>
<protein>
    <submittedName>
        <fullName evidence="9">Phosphonate ABC transporter ATP-binding subunit</fullName>
    </submittedName>
</protein>
<dbReference type="OrthoDB" id="9802264at2"/>
<dbReference type="InterPro" id="IPR017871">
    <property type="entry name" value="ABC_transporter-like_CS"/>
</dbReference>
<dbReference type="Proteomes" id="UP000196027">
    <property type="component" value="Chromosome"/>
</dbReference>
<feature type="domain" description="ABC transporter" evidence="8">
    <location>
        <begin position="5"/>
        <end position="254"/>
    </location>
</feature>
<dbReference type="SUPFAM" id="SSF52540">
    <property type="entry name" value="P-loop containing nucleoside triphosphate hydrolases"/>
    <property type="match status" value="1"/>
</dbReference>
<dbReference type="Pfam" id="PF00005">
    <property type="entry name" value="ABC_tran"/>
    <property type="match status" value="1"/>
</dbReference>
<keyword evidence="2" id="KW-0813">Transport</keyword>
<evidence type="ECO:0000313" key="9">
    <source>
        <dbReference type="EMBL" id="ARU59425.1"/>
    </source>
</evidence>
<dbReference type="PANTHER" id="PTHR43166:SF6">
    <property type="entry name" value="PHOSPHONATES IMPORT ATP-BINDING PROTEIN PHNC"/>
    <property type="match status" value="1"/>
</dbReference>
<dbReference type="InterPro" id="IPR050086">
    <property type="entry name" value="MetN_ABC_transporter-like"/>
</dbReference>
<keyword evidence="5 9" id="KW-0067">ATP-binding</keyword>
<dbReference type="GO" id="GO:0015416">
    <property type="term" value="F:ABC-type phosphonate transporter activity"/>
    <property type="evidence" value="ECO:0007669"/>
    <property type="project" value="InterPro"/>
</dbReference>
<evidence type="ECO:0000256" key="4">
    <source>
        <dbReference type="ARBA" id="ARBA00022741"/>
    </source>
</evidence>
<gene>
    <name evidence="9" type="primary">phnC</name>
    <name evidence="9" type="ORF">OLMES_5445</name>
</gene>
<dbReference type="GO" id="GO:0005524">
    <property type="term" value="F:ATP binding"/>
    <property type="evidence" value="ECO:0007669"/>
    <property type="project" value="UniProtKB-KW"/>
</dbReference>
<dbReference type="InterPro" id="IPR012693">
    <property type="entry name" value="ABC_transpr_PhnC"/>
</dbReference>
<evidence type="ECO:0000256" key="6">
    <source>
        <dbReference type="ARBA" id="ARBA00022967"/>
    </source>
</evidence>
<reference evidence="9 10" key="1">
    <citation type="submission" date="2017-05" db="EMBL/GenBank/DDBJ databases">
        <title>Genomic insights into alkan degradation activity of Oleiphilus messinensis.</title>
        <authorList>
            <person name="Kozyavkin S.A."/>
            <person name="Slesarev A.I."/>
            <person name="Golyshin P.N."/>
            <person name="Korzhenkov A."/>
            <person name="Golyshina O.N."/>
            <person name="Toshchakov S.V."/>
        </authorList>
    </citation>
    <scope>NUCLEOTIDE SEQUENCE [LARGE SCALE GENOMIC DNA]</scope>
    <source>
        <strain evidence="9 10">ME102</strain>
    </source>
</reference>
<dbReference type="InterPro" id="IPR003439">
    <property type="entry name" value="ABC_transporter-like_ATP-bd"/>
</dbReference>
<name>A0A1Y0IIS7_9GAMM</name>
<sequence length="285" mass="31250">MTPAIQISKLDKTFQKQKRALDCIDLQVNSGEIVALIGPSGSGKSTLLRHISGLEKGDRHSEGEVLVYDDAVQKSGRLLSGIRRKRARIGYIFQQFNLVNRMTVRGNVLLGMLGRIPRWRGTLGIFTQEEKALALNALKRVGMDEFAAQRADKLSGGQQQRVAIARALVQQADIILADEPIASLDPESAKNVMDQLADINRQDNKTVVVTLHQVEYARKYCQRVVALRLGKVHFDGPVAELTDEVLKNVYGSSEALLTSRTDTDTAQSSIPGAVDYGTKALARVG</sequence>
<keyword evidence="3" id="KW-1003">Cell membrane</keyword>
<dbReference type="SMART" id="SM00382">
    <property type="entry name" value="AAA"/>
    <property type="match status" value="1"/>
</dbReference>
<dbReference type="RefSeq" id="WP_087464099.1">
    <property type="nucleotide sequence ID" value="NZ_CP021425.1"/>
</dbReference>
<keyword evidence="7" id="KW-0472">Membrane</keyword>
<keyword evidence="6" id="KW-1278">Translocase</keyword>
<evidence type="ECO:0000259" key="8">
    <source>
        <dbReference type="PROSITE" id="PS50893"/>
    </source>
</evidence>
<evidence type="ECO:0000256" key="3">
    <source>
        <dbReference type="ARBA" id="ARBA00022475"/>
    </source>
</evidence>
<dbReference type="PROSITE" id="PS50893">
    <property type="entry name" value="ABC_TRANSPORTER_2"/>
    <property type="match status" value="1"/>
</dbReference>
<dbReference type="PANTHER" id="PTHR43166">
    <property type="entry name" value="AMINO ACID IMPORT ATP-BINDING PROTEIN"/>
    <property type="match status" value="1"/>
</dbReference>
<evidence type="ECO:0000256" key="2">
    <source>
        <dbReference type="ARBA" id="ARBA00022448"/>
    </source>
</evidence>
<keyword evidence="10" id="KW-1185">Reference proteome</keyword>
<dbReference type="InterPro" id="IPR003593">
    <property type="entry name" value="AAA+_ATPase"/>
</dbReference>
<dbReference type="KEGG" id="ome:OLMES_5445"/>
<dbReference type="GO" id="GO:0016887">
    <property type="term" value="F:ATP hydrolysis activity"/>
    <property type="evidence" value="ECO:0007669"/>
    <property type="project" value="InterPro"/>
</dbReference>
<dbReference type="InterPro" id="IPR027417">
    <property type="entry name" value="P-loop_NTPase"/>
</dbReference>
<accession>A0A1Y0IIS7</accession>
<evidence type="ECO:0000256" key="1">
    <source>
        <dbReference type="ARBA" id="ARBA00004417"/>
    </source>
</evidence>
<keyword evidence="4" id="KW-0547">Nucleotide-binding</keyword>
<proteinExistence type="predicted"/>
<organism evidence="9 10">
    <name type="scientific">Oleiphilus messinensis</name>
    <dbReference type="NCBI Taxonomy" id="141451"/>
    <lineage>
        <taxon>Bacteria</taxon>
        <taxon>Pseudomonadati</taxon>
        <taxon>Pseudomonadota</taxon>
        <taxon>Gammaproteobacteria</taxon>
        <taxon>Oceanospirillales</taxon>
        <taxon>Oleiphilaceae</taxon>
        <taxon>Oleiphilus</taxon>
    </lineage>
</organism>
<dbReference type="NCBIfam" id="TIGR02315">
    <property type="entry name" value="ABC_phnC"/>
    <property type="match status" value="1"/>
</dbReference>
<dbReference type="Gene3D" id="3.40.50.300">
    <property type="entry name" value="P-loop containing nucleotide triphosphate hydrolases"/>
    <property type="match status" value="1"/>
</dbReference>
<comment type="subcellular location">
    <subcellularLocation>
        <location evidence="1">Cell inner membrane</location>
        <topology evidence="1">Peripheral membrane protein</topology>
    </subcellularLocation>
</comment>
<dbReference type="GO" id="GO:0005886">
    <property type="term" value="C:plasma membrane"/>
    <property type="evidence" value="ECO:0007669"/>
    <property type="project" value="UniProtKB-SubCell"/>
</dbReference>
<dbReference type="CDD" id="cd03256">
    <property type="entry name" value="ABC_PhnC_transporter"/>
    <property type="match status" value="1"/>
</dbReference>